<evidence type="ECO:0000313" key="3">
    <source>
        <dbReference type="Proteomes" id="UP000292702"/>
    </source>
</evidence>
<evidence type="ECO:0000256" key="1">
    <source>
        <dbReference type="SAM" id="MobiDB-lite"/>
    </source>
</evidence>
<name>A0A4R0R9C2_9APHY</name>
<feature type="compositionally biased region" description="Polar residues" evidence="1">
    <location>
        <begin position="66"/>
        <end position="78"/>
    </location>
</feature>
<dbReference type="EMBL" id="RWJN01000318">
    <property type="protein sequence ID" value="TCD63163.1"/>
    <property type="molecule type" value="Genomic_DNA"/>
</dbReference>
<dbReference type="Proteomes" id="UP000292702">
    <property type="component" value="Unassembled WGS sequence"/>
</dbReference>
<feature type="compositionally biased region" description="Low complexity" evidence="1">
    <location>
        <begin position="89"/>
        <end position="99"/>
    </location>
</feature>
<keyword evidence="3" id="KW-1185">Reference proteome</keyword>
<organism evidence="2 3">
    <name type="scientific">Steccherinum ochraceum</name>
    <dbReference type="NCBI Taxonomy" id="92696"/>
    <lineage>
        <taxon>Eukaryota</taxon>
        <taxon>Fungi</taxon>
        <taxon>Dikarya</taxon>
        <taxon>Basidiomycota</taxon>
        <taxon>Agaricomycotina</taxon>
        <taxon>Agaricomycetes</taxon>
        <taxon>Polyporales</taxon>
        <taxon>Steccherinaceae</taxon>
        <taxon>Steccherinum</taxon>
    </lineage>
</organism>
<proteinExistence type="predicted"/>
<feature type="compositionally biased region" description="Polar residues" evidence="1">
    <location>
        <begin position="129"/>
        <end position="146"/>
    </location>
</feature>
<accession>A0A4R0R9C2</accession>
<feature type="compositionally biased region" description="Polar residues" evidence="1">
    <location>
        <begin position="46"/>
        <end position="57"/>
    </location>
</feature>
<feature type="compositionally biased region" description="Low complexity" evidence="1">
    <location>
        <begin position="115"/>
        <end position="128"/>
    </location>
</feature>
<evidence type="ECO:0000313" key="2">
    <source>
        <dbReference type="EMBL" id="TCD63163.1"/>
    </source>
</evidence>
<feature type="compositionally biased region" description="Low complexity" evidence="1">
    <location>
        <begin position="219"/>
        <end position="248"/>
    </location>
</feature>
<sequence>MAIKPPSPSSYDHSSGRVGGISPTGPSMWDPSYGAGHGALYGDGPASTSSHGYTAGSNGYAAVPTNAGNARPPSNASYPSYAHEQYANQPYSQQGYPSQQPYPPQSHPGFLPPIAASAALVGGAAPPSTLSESSRYSGTGETSFNSRLPLAVANPDASYTPYHDPRDGKDPQLYLRADRGYEVLGGAGASAQAGSSSRPVLQHQDGGAVSSGVTRPQDSAAVAGTSSSSPSAGSSAAAGAAEGASGETALRRRRSTDKNQMSVRNQDDEPAPPPAYEA</sequence>
<reference evidence="2 3" key="1">
    <citation type="submission" date="2018-11" db="EMBL/GenBank/DDBJ databases">
        <title>Genome assembly of Steccherinum ochraceum LE-BIN_3174, the white-rot fungus of the Steccherinaceae family (The Residual Polyporoid clade, Polyporales, Basidiomycota).</title>
        <authorList>
            <person name="Fedorova T.V."/>
            <person name="Glazunova O.A."/>
            <person name="Landesman E.O."/>
            <person name="Moiseenko K.V."/>
            <person name="Psurtseva N.V."/>
            <person name="Savinova O.S."/>
            <person name="Shakhova N.V."/>
            <person name="Tyazhelova T.V."/>
            <person name="Vasina D.V."/>
        </authorList>
    </citation>
    <scope>NUCLEOTIDE SEQUENCE [LARGE SCALE GENOMIC DNA]</scope>
    <source>
        <strain evidence="2 3">LE-BIN_3174</strain>
    </source>
</reference>
<feature type="compositionally biased region" description="Basic and acidic residues" evidence="1">
    <location>
        <begin position="163"/>
        <end position="181"/>
    </location>
</feature>
<dbReference type="AlphaFoldDB" id="A0A4R0R9C2"/>
<protein>
    <submittedName>
        <fullName evidence="2">Uncharacterized protein</fullName>
    </submittedName>
</protein>
<feature type="region of interest" description="Disordered" evidence="1">
    <location>
        <begin position="1"/>
        <end position="278"/>
    </location>
</feature>
<dbReference type="OrthoDB" id="10685402at2759"/>
<comment type="caution">
    <text evidence="2">The sequence shown here is derived from an EMBL/GenBank/DDBJ whole genome shotgun (WGS) entry which is preliminary data.</text>
</comment>
<gene>
    <name evidence="2" type="ORF">EIP91_005891</name>
</gene>